<dbReference type="OrthoDB" id="5858476at2759"/>
<protein>
    <submittedName>
        <fullName evidence="1">Uncharacterized protein</fullName>
    </submittedName>
</protein>
<dbReference type="EMBL" id="KN780684">
    <property type="protein sequence ID" value="KIH44047.1"/>
    <property type="molecule type" value="Genomic_DNA"/>
</dbReference>
<organism evidence="1 2">
    <name type="scientific">Ancylostoma duodenale</name>
    <dbReference type="NCBI Taxonomy" id="51022"/>
    <lineage>
        <taxon>Eukaryota</taxon>
        <taxon>Metazoa</taxon>
        <taxon>Ecdysozoa</taxon>
        <taxon>Nematoda</taxon>
        <taxon>Chromadorea</taxon>
        <taxon>Rhabditida</taxon>
        <taxon>Rhabditina</taxon>
        <taxon>Rhabditomorpha</taxon>
        <taxon>Strongyloidea</taxon>
        <taxon>Ancylostomatidae</taxon>
        <taxon>Ancylostomatinae</taxon>
        <taxon>Ancylostoma</taxon>
    </lineage>
</organism>
<keyword evidence="2" id="KW-1185">Reference proteome</keyword>
<reference evidence="1 2" key="1">
    <citation type="submission" date="2013-12" db="EMBL/GenBank/DDBJ databases">
        <title>Draft genome of the parsitic nematode Ancylostoma duodenale.</title>
        <authorList>
            <person name="Mitreva M."/>
        </authorList>
    </citation>
    <scope>NUCLEOTIDE SEQUENCE [LARGE SCALE GENOMIC DNA]</scope>
    <source>
        <strain evidence="1 2">Zhejiang</strain>
    </source>
</reference>
<gene>
    <name evidence="1" type="ORF">ANCDUO_25939</name>
</gene>
<sequence length="76" mass="8625">DSVDDRKALLEGFELLKKQLKKLGRRPTRMMRELRAGDLRSGDKIDQIQVDSALPLTKISLVRNTYAGRLDVRTAS</sequence>
<dbReference type="AlphaFoldDB" id="A0A0C2C351"/>
<evidence type="ECO:0000313" key="2">
    <source>
        <dbReference type="Proteomes" id="UP000054047"/>
    </source>
</evidence>
<evidence type="ECO:0000313" key="1">
    <source>
        <dbReference type="EMBL" id="KIH44047.1"/>
    </source>
</evidence>
<feature type="non-terminal residue" evidence="1">
    <location>
        <position position="1"/>
    </location>
</feature>
<name>A0A0C2C351_9BILA</name>
<accession>A0A0C2C351</accession>
<proteinExistence type="predicted"/>
<dbReference type="Proteomes" id="UP000054047">
    <property type="component" value="Unassembled WGS sequence"/>
</dbReference>